<dbReference type="RefSeq" id="XP_058329832.1">
    <property type="nucleotide sequence ID" value="XM_058476942.1"/>
</dbReference>
<keyword evidence="3" id="KW-1185">Reference proteome</keyword>
<dbReference type="Proteomes" id="UP001150941">
    <property type="component" value="Unassembled WGS sequence"/>
</dbReference>
<dbReference type="GeneID" id="83204245"/>
<feature type="region of interest" description="Disordered" evidence="1">
    <location>
        <begin position="1"/>
        <end position="90"/>
    </location>
</feature>
<reference evidence="2" key="1">
    <citation type="submission" date="2022-11" db="EMBL/GenBank/DDBJ databases">
        <authorList>
            <person name="Petersen C."/>
        </authorList>
    </citation>
    <scope>NUCLEOTIDE SEQUENCE</scope>
    <source>
        <strain evidence="2">IBT 19713</strain>
    </source>
</reference>
<sequence>MDGDIPTDFCSDETSTDEEGELDSSTEQEDLGGSEGEPTDNHEVISIDDNASTKEDASANADDASMESDSCTEPGSILYTDDESTERSDDVSTYCADYSYSEASATETEGSGDETCAVSTKGSFQDIARPTATKAYYDRLVDWQIERHGRWSWTFPRWRDEDEMRSNLHILSASELHSGRLYGRGNRGLIQRYCAYVTQGFNWGPPAEALMHAARPWCKTISVEAWMLLEETRELLILIEDWYFKLSPQEQRKLSKNPAEWGFRLDDQSVWKRAFDLCG</sequence>
<dbReference type="EMBL" id="JAPQKS010000005">
    <property type="protein sequence ID" value="KAJ5226421.1"/>
    <property type="molecule type" value="Genomic_DNA"/>
</dbReference>
<feature type="compositionally biased region" description="Acidic residues" evidence="1">
    <location>
        <begin position="1"/>
        <end position="32"/>
    </location>
</feature>
<reference evidence="2" key="2">
    <citation type="journal article" date="2023" name="IMA Fungus">
        <title>Comparative genomic study of the Penicillium genus elucidates a diverse pangenome and 15 lateral gene transfer events.</title>
        <authorList>
            <person name="Petersen C."/>
            <person name="Sorensen T."/>
            <person name="Nielsen M.R."/>
            <person name="Sondergaard T.E."/>
            <person name="Sorensen J.L."/>
            <person name="Fitzpatrick D.A."/>
            <person name="Frisvad J.C."/>
            <person name="Nielsen K.L."/>
        </authorList>
    </citation>
    <scope>NUCLEOTIDE SEQUENCE</scope>
    <source>
        <strain evidence="2">IBT 19713</strain>
    </source>
</reference>
<name>A0A9W9NV70_9EURO</name>
<organism evidence="2 3">
    <name type="scientific">Penicillium chermesinum</name>
    <dbReference type="NCBI Taxonomy" id="63820"/>
    <lineage>
        <taxon>Eukaryota</taxon>
        <taxon>Fungi</taxon>
        <taxon>Dikarya</taxon>
        <taxon>Ascomycota</taxon>
        <taxon>Pezizomycotina</taxon>
        <taxon>Eurotiomycetes</taxon>
        <taxon>Eurotiomycetidae</taxon>
        <taxon>Eurotiales</taxon>
        <taxon>Aspergillaceae</taxon>
        <taxon>Penicillium</taxon>
    </lineage>
</organism>
<accession>A0A9W9NV70</accession>
<comment type="caution">
    <text evidence="2">The sequence shown here is derived from an EMBL/GenBank/DDBJ whole genome shotgun (WGS) entry which is preliminary data.</text>
</comment>
<evidence type="ECO:0000313" key="3">
    <source>
        <dbReference type="Proteomes" id="UP001150941"/>
    </source>
</evidence>
<protein>
    <submittedName>
        <fullName evidence="2">Uncharacterized protein</fullName>
    </submittedName>
</protein>
<gene>
    <name evidence="2" type="ORF">N7468_007646</name>
</gene>
<proteinExistence type="predicted"/>
<evidence type="ECO:0000256" key="1">
    <source>
        <dbReference type="SAM" id="MobiDB-lite"/>
    </source>
</evidence>
<dbReference type="AlphaFoldDB" id="A0A9W9NV70"/>
<evidence type="ECO:0000313" key="2">
    <source>
        <dbReference type="EMBL" id="KAJ5226421.1"/>
    </source>
</evidence>
<feature type="compositionally biased region" description="Basic and acidic residues" evidence="1">
    <location>
        <begin position="39"/>
        <end position="57"/>
    </location>
</feature>